<dbReference type="EMBL" id="JAGPXD010000005">
    <property type="protein sequence ID" value="KAH7354496.1"/>
    <property type="molecule type" value="Genomic_DNA"/>
</dbReference>
<keyword evidence="5 9" id="KW-1133">Transmembrane helix</keyword>
<feature type="transmembrane region" description="Helical" evidence="9">
    <location>
        <begin position="128"/>
        <end position="148"/>
    </location>
</feature>
<dbReference type="PROSITE" id="PS00216">
    <property type="entry name" value="SUGAR_TRANSPORT_1"/>
    <property type="match status" value="1"/>
</dbReference>
<comment type="subcellular location">
    <subcellularLocation>
        <location evidence="1">Membrane</location>
        <topology evidence="1">Multi-pass membrane protein</topology>
    </subcellularLocation>
</comment>
<evidence type="ECO:0000256" key="6">
    <source>
        <dbReference type="ARBA" id="ARBA00023136"/>
    </source>
</evidence>
<dbReference type="InterPro" id="IPR020846">
    <property type="entry name" value="MFS_dom"/>
</dbReference>
<evidence type="ECO:0000256" key="9">
    <source>
        <dbReference type="SAM" id="Phobius"/>
    </source>
</evidence>
<feature type="transmembrane region" description="Helical" evidence="9">
    <location>
        <begin position="100"/>
        <end position="121"/>
    </location>
</feature>
<keyword evidence="12" id="KW-1185">Reference proteome</keyword>
<evidence type="ECO:0000256" key="2">
    <source>
        <dbReference type="ARBA" id="ARBA00010992"/>
    </source>
</evidence>
<dbReference type="Pfam" id="PF00083">
    <property type="entry name" value="Sugar_tr"/>
    <property type="match status" value="1"/>
</dbReference>
<dbReference type="GO" id="GO:0005351">
    <property type="term" value="F:carbohydrate:proton symporter activity"/>
    <property type="evidence" value="ECO:0007669"/>
    <property type="project" value="TreeGrafter"/>
</dbReference>
<evidence type="ECO:0000313" key="12">
    <source>
        <dbReference type="Proteomes" id="UP000813385"/>
    </source>
</evidence>
<gene>
    <name evidence="11" type="ORF">B0T11DRAFT_332318</name>
</gene>
<keyword evidence="6 9" id="KW-0472">Membrane</keyword>
<organism evidence="11 12">
    <name type="scientific">Plectosphaerella cucumerina</name>
    <dbReference type="NCBI Taxonomy" id="40658"/>
    <lineage>
        <taxon>Eukaryota</taxon>
        <taxon>Fungi</taxon>
        <taxon>Dikarya</taxon>
        <taxon>Ascomycota</taxon>
        <taxon>Pezizomycotina</taxon>
        <taxon>Sordariomycetes</taxon>
        <taxon>Hypocreomycetidae</taxon>
        <taxon>Glomerellales</taxon>
        <taxon>Plectosphaerellaceae</taxon>
        <taxon>Plectosphaerella</taxon>
    </lineage>
</organism>
<evidence type="ECO:0000256" key="3">
    <source>
        <dbReference type="ARBA" id="ARBA00022448"/>
    </source>
</evidence>
<feature type="transmembrane region" description="Helical" evidence="9">
    <location>
        <begin position="411"/>
        <end position="431"/>
    </location>
</feature>
<feature type="transmembrane region" description="Helical" evidence="9">
    <location>
        <begin position="56"/>
        <end position="80"/>
    </location>
</feature>
<dbReference type="InterPro" id="IPR005828">
    <property type="entry name" value="MFS_sugar_transport-like"/>
</dbReference>
<evidence type="ECO:0000256" key="1">
    <source>
        <dbReference type="ARBA" id="ARBA00004141"/>
    </source>
</evidence>
<feature type="transmembrane region" description="Helical" evidence="9">
    <location>
        <begin position="312"/>
        <end position="333"/>
    </location>
</feature>
<comment type="caution">
    <text evidence="11">The sequence shown here is derived from an EMBL/GenBank/DDBJ whole genome shotgun (WGS) entry which is preliminary data.</text>
</comment>
<dbReference type="FunFam" id="1.20.1250.20:FF:000134">
    <property type="entry name" value="MFS sugar transporter protein"/>
    <property type="match status" value="1"/>
</dbReference>
<evidence type="ECO:0000256" key="5">
    <source>
        <dbReference type="ARBA" id="ARBA00022989"/>
    </source>
</evidence>
<proteinExistence type="inferred from homology"/>
<dbReference type="Gene3D" id="1.20.1250.20">
    <property type="entry name" value="MFS general substrate transporter like domains"/>
    <property type="match status" value="1"/>
</dbReference>
<dbReference type="AlphaFoldDB" id="A0A8K0TFH3"/>
<evidence type="ECO:0000259" key="10">
    <source>
        <dbReference type="PROSITE" id="PS50850"/>
    </source>
</evidence>
<dbReference type="InterPro" id="IPR050360">
    <property type="entry name" value="MFS_Sugar_Transporters"/>
</dbReference>
<dbReference type="PROSITE" id="PS50850">
    <property type="entry name" value="MFS"/>
    <property type="match status" value="1"/>
</dbReference>
<dbReference type="InterPro" id="IPR036259">
    <property type="entry name" value="MFS_trans_sf"/>
</dbReference>
<feature type="transmembrane region" description="Helical" evidence="9">
    <location>
        <begin position="452"/>
        <end position="469"/>
    </location>
</feature>
<dbReference type="GO" id="GO:0016020">
    <property type="term" value="C:membrane"/>
    <property type="evidence" value="ECO:0007669"/>
    <property type="project" value="UniProtKB-SubCell"/>
</dbReference>
<feature type="transmembrane region" description="Helical" evidence="9">
    <location>
        <begin position="154"/>
        <end position="176"/>
    </location>
</feature>
<dbReference type="InterPro" id="IPR005829">
    <property type="entry name" value="Sugar_transporter_CS"/>
</dbReference>
<feature type="transmembrane region" description="Helical" evidence="9">
    <location>
        <begin position="481"/>
        <end position="498"/>
    </location>
</feature>
<reference evidence="11" key="1">
    <citation type="journal article" date="2021" name="Nat. Commun.">
        <title>Genetic determinants of endophytism in the Arabidopsis root mycobiome.</title>
        <authorList>
            <person name="Mesny F."/>
            <person name="Miyauchi S."/>
            <person name="Thiergart T."/>
            <person name="Pickel B."/>
            <person name="Atanasova L."/>
            <person name="Karlsson M."/>
            <person name="Huettel B."/>
            <person name="Barry K.W."/>
            <person name="Haridas S."/>
            <person name="Chen C."/>
            <person name="Bauer D."/>
            <person name="Andreopoulos W."/>
            <person name="Pangilinan J."/>
            <person name="LaButti K."/>
            <person name="Riley R."/>
            <person name="Lipzen A."/>
            <person name="Clum A."/>
            <person name="Drula E."/>
            <person name="Henrissat B."/>
            <person name="Kohler A."/>
            <person name="Grigoriev I.V."/>
            <person name="Martin F.M."/>
            <person name="Hacquard S."/>
        </authorList>
    </citation>
    <scope>NUCLEOTIDE SEQUENCE</scope>
    <source>
        <strain evidence="11">MPI-CAGE-AT-0016</strain>
    </source>
</reference>
<dbReference type="PANTHER" id="PTHR48022">
    <property type="entry name" value="PLASTIDIC GLUCOSE TRANSPORTER 4"/>
    <property type="match status" value="1"/>
</dbReference>
<protein>
    <submittedName>
        <fullName evidence="11">General substrate transporter</fullName>
    </submittedName>
</protein>
<accession>A0A8K0TFH3</accession>
<evidence type="ECO:0000313" key="11">
    <source>
        <dbReference type="EMBL" id="KAH7354496.1"/>
    </source>
</evidence>
<dbReference type="PANTHER" id="PTHR48022:SF79">
    <property type="entry name" value="LACTOSE PERMEASE, PUTATIVE (AFU_ORTHOLOGUE AFUA_6G01860)-RELATED"/>
    <property type="match status" value="1"/>
</dbReference>
<keyword evidence="3 7" id="KW-0813">Transport</keyword>
<evidence type="ECO:0000256" key="7">
    <source>
        <dbReference type="RuleBase" id="RU003346"/>
    </source>
</evidence>
<feature type="compositionally biased region" description="Polar residues" evidence="8">
    <location>
        <begin position="1"/>
        <end position="15"/>
    </location>
</feature>
<feature type="domain" description="Major facilitator superfamily (MFS) profile" evidence="10">
    <location>
        <begin position="59"/>
        <end position="504"/>
    </location>
</feature>
<evidence type="ECO:0000256" key="8">
    <source>
        <dbReference type="SAM" id="MobiDB-lite"/>
    </source>
</evidence>
<name>A0A8K0TFH3_9PEZI</name>
<sequence>MEKSQTANHVEASSTGRDDHQGEATNRLAKNVQSVALADAIAKDAPSYTSPVQFRLYAMMALCVMCGVMNGFDGSVMSSINAMLPFQERFKIGFVGELNGAVFSIYTVGNIIGSLSCGYIMDRWGRRACMFSGATLIILGSVLQASSFHLAQFMLGRFIVGVGTPMCATSAPVFLVEMSYPTWRGLAGGLYNVLGWYIGSNIASWTCYGTNYIQSDMCWRIPYILQGAAPCIVASCAWLLPESPRWLWQQGEKDKATAILIKYHGNGNADSALVSLELREIQESLAAEEEVAHRNWNYKALLNTRPNRYRMWLIMLVAVFAQFIGGAVISYYLPEMVRGIGIHDSSRQLLLNALNNVTSFAGGICGAFFVDKVGRRPLFLWGTLLTGLVYVPINVLAARAENSKDGSIPTAQAYAFIAMIFSYGIFWSFCWTPLQALYPAEILNNEIRAKGMAAKGFISGIASFINTYGTSVSLKHIGWKTYTIFLVLHFVHLALMYLSCVETKERTLEELEEIFNDPKPVKRSLQKTRVVIDTGVGVQVKDTTV</sequence>
<feature type="transmembrane region" description="Helical" evidence="9">
    <location>
        <begin position="353"/>
        <end position="371"/>
    </location>
</feature>
<dbReference type="InterPro" id="IPR003663">
    <property type="entry name" value="Sugar/inositol_transpt"/>
</dbReference>
<evidence type="ECO:0000256" key="4">
    <source>
        <dbReference type="ARBA" id="ARBA00022692"/>
    </source>
</evidence>
<dbReference type="NCBIfam" id="TIGR00879">
    <property type="entry name" value="SP"/>
    <property type="match status" value="1"/>
</dbReference>
<dbReference type="Proteomes" id="UP000813385">
    <property type="component" value="Unassembled WGS sequence"/>
</dbReference>
<keyword evidence="4 9" id="KW-0812">Transmembrane</keyword>
<feature type="region of interest" description="Disordered" evidence="8">
    <location>
        <begin position="1"/>
        <end position="23"/>
    </location>
</feature>
<feature type="transmembrane region" description="Helical" evidence="9">
    <location>
        <begin position="378"/>
        <end position="399"/>
    </location>
</feature>
<comment type="similarity">
    <text evidence="2 7">Belongs to the major facilitator superfamily. Sugar transporter (TC 2.A.1.1) family.</text>
</comment>
<dbReference type="SUPFAM" id="SSF103473">
    <property type="entry name" value="MFS general substrate transporter"/>
    <property type="match status" value="1"/>
</dbReference>
<dbReference type="OrthoDB" id="6133115at2759"/>